<keyword evidence="7 8" id="KW-0472">Membrane</keyword>
<dbReference type="GO" id="GO:0005886">
    <property type="term" value="C:plasma membrane"/>
    <property type="evidence" value="ECO:0007669"/>
    <property type="project" value="TreeGrafter"/>
</dbReference>
<dbReference type="PANTHER" id="PTHR45528:SF10">
    <property type="entry name" value="METHYL-ACCEPTING CHEMOTAXIS PROTEIN"/>
    <property type="match status" value="1"/>
</dbReference>
<dbReference type="AlphaFoldDB" id="A0A6M8EM98"/>
<keyword evidence="8" id="KW-0812">Transmembrane</keyword>
<evidence type="ECO:0000313" key="11">
    <source>
        <dbReference type="Proteomes" id="UP000503483"/>
    </source>
</evidence>
<dbReference type="InterPro" id="IPR000014">
    <property type="entry name" value="PAS"/>
</dbReference>
<comment type="catalytic activity">
    <reaction evidence="1">
        <text>ATP + protein L-histidine = ADP + protein N-phospho-L-histidine.</text>
        <dbReference type="EC" id="2.7.13.3"/>
    </reaction>
</comment>
<accession>A0A6M8EM98</accession>
<feature type="domain" description="PAS" evidence="9">
    <location>
        <begin position="380"/>
        <end position="420"/>
    </location>
</feature>
<keyword evidence="5" id="KW-0808">Transferase</keyword>
<dbReference type="Pfam" id="PF00989">
    <property type="entry name" value="PAS"/>
    <property type="match status" value="1"/>
</dbReference>
<dbReference type="GO" id="GO:0000155">
    <property type="term" value="F:phosphorelay sensor kinase activity"/>
    <property type="evidence" value="ECO:0007669"/>
    <property type="project" value="TreeGrafter"/>
</dbReference>
<evidence type="ECO:0000256" key="3">
    <source>
        <dbReference type="ARBA" id="ARBA00012438"/>
    </source>
</evidence>
<evidence type="ECO:0000256" key="1">
    <source>
        <dbReference type="ARBA" id="ARBA00000085"/>
    </source>
</evidence>
<organism evidence="10 11">
    <name type="scientific">Arcobacter acticola</name>
    <dbReference type="NCBI Taxonomy" id="1849015"/>
    <lineage>
        <taxon>Bacteria</taxon>
        <taxon>Pseudomonadati</taxon>
        <taxon>Campylobacterota</taxon>
        <taxon>Epsilonproteobacteria</taxon>
        <taxon>Campylobacterales</taxon>
        <taxon>Arcobacteraceae</taxon>
        <taxon>Arcobacter</taxon>
    </lineage>
</organism>
<evidence type="ECO:0000256" key="6">
    <source>
        <dbReference type="ARBA" id="ARBA00022777"/>
    </source>
</evidence>
<comment type="subcellular location">
    <subcellularLocation>
        <location evidence="2">Membrane</location>
        <topology evidence="2">Multi-pass membrane protein</topology>
    </subcellularLocation>
</comment>
<proteinExistence type="predicted"/>
<dbReference type="EC" id="2.7.13.3" evidence="3"/>
<dbReference type="CDD" id="cd00130">
    <property type="entry name" value="PAS"/>
    <property type="match status" value="1"/>
</dbReference>
<evidence type="ECO:0000256" key="5">
    <source>
        <dbReference type="ARBA" id="ARBA00022679"/>
    </source>
</evidence>
<evidence type="ECO:0000256" key="4">
    <source>
        <dbReference type="ARBA" id="ARBA00022553"/>
    </source>
</evidence>
<dbReference type="SMART" id="SM00091">
    <property type="entry name" value="PAS"/>
    <property type="match status" value="1"/>
</dbReference>
<dbReference type="RefSeq" id="WP_172125334.1">
    <property type="nucleotide sequence ID" value="NZ_CP042652.1"/>
</dbReference>
<keyword evidence="6" id="KW-0418">Kinase</keyword>
<dbReference type="EMBL" id="CP042652">
    <property type="protein sequence ID" value="QKE28071.1"/>
    <property type="molecule type" value="Genomic_DNA"/>
</dbReference>
<feature type="transmembrane region" description="Helical" evidence="8">
    <location>
        <begin position="7"/>
        <end position="27"/>
    </location>
</feature>
<dbReference type="PANTHER" id="PTHR45528">
    <property type="entry name" value="SENSOR HISTIDINE KINASE CPXA"/>
    <property type="match status" value="1"/>
</dbReference>
<dbReference type="NCBIfam" id="TIGR00229">
    <property type="entry name" value="sensory_box"/>
    <property type="match status" value="1"/>
</dbReference>
<dbReference type="Proteomes" id="UP000503483">
    <property type="component" value="Chromosome"/>
</dbReference>
<evidence type="ECO:0000256" key="7">
    <source>
        <dbReference type="ARBA" id="ARBA00023136"/>
    </source>
</evidence>
<sequence length="488" mass="55403">MKYSISLKFSFLVGILTFVVAILVGFYSNTVSNKQLEINSGESLIKLSKRVNDILDREMLERYREMKFASSLPVMTSENSTIEEKREFIQKIKDNYNHHEWIGYALVDGTVQVGTNEYLEGKNVKARPWHPNGLVSPYIGDVHDALLLAKLLPNNSGEAIYFSDVAFPVISKEGKTLGVLCTHLTWQWTRDVIRSIQKEHGVEIFLLSKDGLILVGPENTERTNISEVSSNVAQSFESDKASYKIIDWNNNFEYLTASSVSNGFEEYKGFSWKVIVRQPLDDAFRIAEQNTSTILLISIFLGLIASIIGVFISNIISKPLTKLSKIVDDIANNKKVEFPQKASNDEIGKLQNAIKNLHKNLLIESNSKRNAELKVELSLKIFEQSLEGIIITDENNNIILINKAFSKITGYELNEVYGKNPSILASNLQNKEFYKNMWNEIKVNEKWSGYLKNIKKDGTIYEEYLKISSLKNENGDIINYLATFSSEF</sequence>
<evidence type="ECO:0000256" key="8">
    <source>
        <dbReference type="SAM" id="Phobius"/>
    </source>
</evidence>
<evidence type="ECO:0000313" key="10">
    <source>
        <dbReference type="EMBL" id="QKE28071.1"/>
    </source>
</evidence>
<evidence type="ECO:0000259" key="9">
    <source>
        <dbReference type="PROSITE" id="PS50112"/>
    </source>
</evidence>
<keyword evidence="8" id="KW-1133">Transmembrane helix</keyword>
<feature type="transmembrane region" description="Helical" evidence="8">
    <location>
        <begin position="294"/>
        <end position="316"/>
    </location>
</feature>
<name>A0A6M8EM98_9BACT</name>
<dbReference type="GO" id="GO:0006355">
    <property type="term" value="P:regulation of DNA-templated transcription"/>
    <property type="evidence" value="ECO:0007669"/>
    <property type="project" value="InterPro"/>
</dbReference>
<dbReference type="InterPro" id="IPR035965">
    <property type="entry name" value="PAS-like_dom_sf"/>
</dbReference>
<evidence type="ECO:0000256" key="2">
    <source>
        <dbReference type="ARBA" id="ARBA00004141"/>
    </source>
</evidence>
<dbReference type="KEGG" id="paco:AACT_0878"/>
<dbReference type="PROSITE" id="PS50112">
    <property type="entry name" value="PAS"/>
    <property type="match status" value="1"/>
</dbReference>
<gene>
    <name evidence="10" type="ORF">AACT_0878</name>
</gene>
<dbReference type="InterPro" id="IPR013767">
    <property type="entry name" value="PAS_fold"/>
</dbReference>
<dbReference type="Gene3D" id="6.10.340.10">
    <property type="match status" value="1"/>
</dbReference>
<keyword evidence="4" id="KW-0597">Phosphoprotein</keyword>
<dbReference type="SUPFAM" id="SSF55785">
    <property type="entry name" value="PYP-like sensor domain (PAS domain)"/>
    <property type="match status" value="1"/>
</dbReference>
<keyword evidence="11" id="KW-1185">Reference proteome</keyword>
<dbReference type="InterPro" id="IPR050398">
    <property type="entry name" value="HssS/ArlS-like"/>
</dbReference>
<dbReference type="Gene3D" id="3.30.450.20">
    <property type="entry name" value="PAS domain"/>
    <property type="match status" value="2"/>
</dbReference>
<reference evidence="10 11" key="1">
    <citation type="submission" date="2019-08" db="EMBL/GenBank/DDBJ databases">
        <title>Complete genome sequence of Arcobacter acticola.</title>
        <authorList>
            <person name="Miller W."/>
        </authorList>
    </citation>
    <scope>NUCLEOTIDE SEQUENCE [LARGE SCALE GENOMIC DNA]</scope>
    <source>
        <strain evidence="10 11">KCTC 52212</strain>
    </source>
</reference>
<protein>
    <recommendedName>
        <fullName evidence="3">histidine kinase</fullName>
        <ecNumber evidence="3">2.7.13.3</ecNumber>
    </recommendedName>
</protein>